<sequence length="75" mass="8724">LSSLQSLQIESSRQFTGRYRRWKILLVCVHENPTHHSFRILQNPMELITSLVKPMHIGAVNDVDQSLRVLEVIFP</sequence>
<accession>A0AAV5W5R4</accession>
<dbReference type="Proteomes" id="UP001432322">
    <property type="component" value="Unassembled WGS sequence"/>
</dbReference>
<evidence type="ECO:0000313" key="2">
    <source>
        <dbReference type="Proteomes" id="UP001432322"/>
    </source>
</evidence>
<protein>
    <submittedName>
        <fullName evidence="1">Uncharacterized protein</fullName>
    </submittedName>
</protein>
<organism evidence="1 2">
    <name type="scientific">Pristionchus fissidentatus</name>
    <dbReference type="NCBI Taxonomy" id="1538716"/>
    <lineage>
        <taxon>Eukaryota</taxon>
        <taxon>Metazoa</taxon>
        <taxon>Ecdysozoa</taxon>
        <taxon>Nematoda</taxon>
        <taxon>Chromadorea</taxon>
        <taxon>Rhabditida</taxon>
        <taxon>Rhabditina</taxon>
        <taxon>Diplogasteromorpha</taxon>
        <taxon>Diplogasteroidea</taxon>
        <taxon>Neodiplogasteridae</taxon>
        <taxon>Pristionchus</taxon>
    </lineage>
</organism>
<dbReference type="AlphaFoldDB" id="A0AAV5W5R4"/>
<keyword evidence="2" id="KW-1185">Reference proteome</keyword>
<proteinExistence type="predicted"/>
<gene>
    <name evidence="1" type="ORF">PFISCL1PPCAC_16719</name>
</gene>
<name>A0AAV5W5R4_9BILA</name>
<dbReference type="EMBL" id="BTSY01000004">
    <property type="protein sequence ID" value="GMT25422.1"/>
    <property type="molecule type" value="Genomic_DNA"/>
</dbReference>
<reference evidence="1" key="1">
    <citation type="submission" date="2023-10" db="EMBL/GenBank/DDBJ databases">
        <title>Genome assembly of Pristionchus species.</title>
        <authorList>
            <person name="Yoshida K."/>
            <person name="Sommer R.J."/>
        </authorList>
    </citation>
    <scope>NUCLEOTIDE SEQUENCE</scope>
    <source>
        <strain evidence="1">RS5133</strain>
    </source>
</reference>
<feature type="non-terminal residue" evidence="1">
    <location>
        <position position="1"/>
    </location>
</feature>
<comment type="caution">
    <text evidence="1">The sequence shown here is derived from an EMBL/GenBank/DDBJ whole genome shotgun (WGS) entry which is preliminary data.</text>
</comment>
<evidence type="ECO:0000313" key="1">
    <source>
        <dbReference type="EMBL" id="GMT25422.1"/>
    </source>
</evidence>